<gene>
    <name evidence="2" type="ORF">PHJA_002843200</name>
</gene>
<evidence type="ECO:0000313" key="3">
    <source>
        <dbReference type="Proteomes" id="UP000653305"/>
    </source>
</evidence>
<dbReference type="InterPro" id="IPR055357">
    <property type="entry name" value="LRR_At1g61320_AtMIF1"/>
</dbReference>
<dbReference type="EMBL" id="BMAC01001363">
    <property type="protein sequence ID" value="GFQ06991.1"/>
    <property type="molecule type" value="Genomic_DNA"/>
</dbReference>
<evidence type="ECO:0000313" key="2">
    <source>
        <dbReference type="EMBL" id="GFQ06991.1"/>
    </source>
</evidence>
<dbReference type="PANTHER" id="PTHR31900">
    <property type="entry name" value="F-BOX/RNI SUPERFAMILY PROTEIN-RELATED"/>
    <property type="match status" value="1"/>
</dbReference>
<dbReference type="Pfam" id="PF23622">
    <property type="entry name" value="LRR_At1g61320_AtMIF1"/>
    <property type="match status" value="1"/>
</dbReference>
<proteinExistence type="predicted"/>
<dbReference type="PANTHER" id="PTHR31900:SF32">
    <property type="entry name" value="F-BOX_RNI_FBD-LIKE DOMAIN PROTEIN"/>
    <property type="match status" value="1"/>
</dbReference>
<dbReference type="Gene3D" id="1.20.1280.50">
    <property type="match status" value="1"/>
</dbReference>
<organism evidence="2 3">
    <name type="scientific">Phtheirospermum japonicum</name>
    <dbReference type="NCBI Taxonomy" id="374723"/>
    <lineage>
        <taxon>Eukaryota</taxon>
        <taxon>Viridiplantae</taxon>
        <taxon>Streptophyta</taxon>
        <taxon>Embryophyta</taxon>
        <taxon>Tracheophyta</taxon>
        <taxon>Spermatophyta</taxon>
        <taxon>Magnoliopsida</taxon>
        <taxon>eudicotyledons</taxon>
        <taxon>Gunneridae</taxon>
        <taxon>Pentapetalae</taxon>
        <taxon>asterids</taxon>
        <taxon>lamiids</taxon>
        <taxon>Lamiales</taxon>
        <taxon>Orobanchaceae</taxon>
        <taxon>Orobanchaceae incertae sedis</taxon>
        <taxon>Phtheirospermum</taxon>
    </lineage>
</organism>
<name>A0A830D4I1_9LAMI</name>
<dbReference type="OrthoDB" id="1304294at2759"/>
<dbReference type="InterPro" id="IPR053781">
    <property type="entry name" value="F-box_AtFBL13-like"/>
</dbReference>
<dbReference type="Proteomes" id="UP000653305">
    <property type="component" value="Unassembled WGS sequence"/>
</dbReference>
<dbReference type="SUPFAM" id="SSF52047">
    <property type="entry name" value="RNI-like"/>
    <property type="match status" value="1"/>
</dbReference>
<dbReference type="SUPFAM" id="SSF81383">
    <property type="entry name" value="F-box domain"/>
    <property type="match status" value="1"/>
</dbReference>
<dbReference type="InterPro" id="IPR036047">
    <property type="entry name" value="F-box-like_dom_sf"/>
</dbReference>
<protein>
    <submittedName>
        <fullName evidence="2">Putative F-box/LRR-repeat protein at3g28410</fullName>
    </submittedName>
</protein>
<keyword evidence="3" id="KW-1185">Reference proteome</keyword>
<sequence>MMTDNKQVKETPIDRLSSLPDSIIIHILSFLQVKHSAVTAVLSTRWRYLWPETPILIFREKSSCPETTRNFVTRTHRTLVLCGRNGLETFEIEFSYSNVHSLDVDVWVDFVVRNKVKQVSLLLNSSPSSQLDFYLLPQMIFRNSFLKRLILRRCDVSPRRAIEWRSLTELLIGLVELQQHVIENILSGCPVLNRLYLLDCWGFNRLEVESKCLYELRVSDRDDGVNEPVLRISAPYVNTLWVSRYVEERKLSLGNVSSLAKATIDLDGSCWNTATEEVMNNAKELLEKTRHAKAVESRCGYTEVLSAMAMCGYQFPQSARKYLLVRPRAEKAQIHGIAGLLESSPNLEALFIEGEDLFKEPRVCPDPKADLDRDLLHLKTITIKDFIDPNLVGEPMLTLARILLKKAPALEKMVVNIRVDVNEPVKIAQTLLSYPRSSKEAVVLLN</sequence>
<dbReference type="InterPro" id="IPR001810">
    <property type="entry name" value="F-box_dom"/>
</dbReference>
<accession>A0A830D4I1</accession>
<evidence type="ECO:0000259" key="1">
    <source>
        <dbReference type="SMART" id="SM00579"/>
    </source>
</evidence>
<dbReference type="InterPro" id="IPR050232">
    <property type="entry name" value="FBL13/AtMIF1-like"/>
</dbReference>
<dbReference type="AlphaFoldDB" id="A0A830D4I1"/>
<dbReference type="CDD" id="cd22160">
    <property type="entry name" value="F-box_AtFBL13-like"/>
    <property type="match status" value="1"/>
</dbReference>
<reference evidence="2" key="1">
    <citation type="submission" date="2020-07" db="EMBL/GenBank/DDBJ databases">
        <title>Ethylene signaling mediates host invasion by parasitic plants.</title>
        <authorList>
            <person name="Yoshida S."/>
        </authorList>
    </citation>
    <scope>NUCLEOTIDE SEQUENCE</scope>
    <source>
        <strain evidence="2">Okayama</strain>
    </source>
</reference>
<dbReference type="Pfam" id="PF00646">
    <property type="entry name" value="F-box"/>
    <property type="match status" value="1"/>
</dbReference>
<feature type="domain" description="FBD" evidence="1">
    <location>
        <begin position="372"/>
        <end position="446"/>
    </location>
</feature>
<dbReference type="InterPro" id="IPR006566">
    <property type="entry name" value="FBD"/>
</dbReference>
<comment type="caution">
    <text evidence="2">The sequence shown here is derived from an EMBL/GenBank/DDBJ whole genome shotgun (WGS) entry which is preliminary data.</text>
</comment>
<dbReference type="SMART" id="SM00579">
    <property type="entry name" value="FBD"/>
    <property type="match status" value="1"/>
</dbReference>